<keyword evidence="2" id="KW-1185">Reference proteome</keyword>
<dbReference type="AlphaFoldDB" id="A0A392VKM7"/>
<feature type="non-terminal residue" evidence="1">
    <location>
        <position position="34"/>
    </location>
</feature>
<comment type="caution">
    <text evidence="1">The sequence shown here is derived from an EMBL/GenBank/DDBJ whole genome shotgun (WGS) entry which is preliminary data.</text>
</comment>
<name>A0A392VKM7_9FABA</name>
<protein>
    <submittedName>
        <fullName evidence="1">Uncharacterized protein</fullName>
    </submittedName>
</protein>
<accession>A0A392VKM7</accession>
<proteinExistence type="predicted"/>
<evidence type="ECO:0000313" key="1">
    <source>
        <dbReference type="EMBL" id="MCI87375.1"/>
    </source>
</evidence>
<dbReference type="EMBL" id="LXQA011164464">
    <property type="protein sequence ID" value="MCI87375.1"/>
    <property type="molecule type" value="Genomic_DNA"/>
</dbReference>
<sequence>MPLFACCGGFPSVEVFGVARSFSGGFGNRWYNSR</sequence>
<reference evidence="1 2" key="1">
    <citation type="journal article" date="2018" name="Front. Plant Sci.">
        <title>Red Clover (Trifolium pratense) and Zigzag Clover (T. medium) - A Picture of Genomic Similarities and Differences.</title>
        <authorList>
            <person name="Dluhosova J."/>
            <person name="Istvanek J."/>
            <person name="Nedelnik J."/>
            <person name="Repkova J."/>
        </authorList>
    </citation>
    <scope>NUCLEOTIDE SEQUENCE [LARGE SCALE GENOMIC DNA]</scope>
    <source>
        <strain evidence="2">cv. 10/8</strain>
        <tissue evidence="1">Leaf</tissue>
    </source>
</reference>
<evidence type="ECO:0000313" key="2">
    <source>
        <dbReference type="Proteomes" id="UP000265520"/>
    </source>
</evidence>
<organism evidence="1 2">
    <name type="scientific">Trifolium medium</name>
    <dbReference type="NCBI Taxonomy" id="97028"/>
    <lineage>
        <taxon>Eukaryota</taxon>
        <taxon>Viridiplantae</taxon>
        <taxon>Streptophyta</taxon>
        <taxon>Embryophyta</taxon>
        <taxon>Tracheophyta</taxon>
        <taxon>Spermatophyta</taxon>
        <taxon>Magnoliopsida</taxon>
        <taxon>eudicotyledons</taxon>
        <taxon>Gunneridae</taxon>
        <taxon>Pentapetalae</taxon>
        <taxon>rosids</taxon>
        <taxon>fabids</taxon>
        <taxon>Fabales</taxon>
        <taxon>Fabaceae</taxon>
        <taxon>Papilionoideae</taxon>
        <taxon>50 kb inversion clade</taxon>
        <taxon>NPAAA clade</taxon>
        <taxon>Hologalegina</taxon>
        <taxon>IRL clade</taxon>
        <taxon>Trifolieae</taxon>
        <taxon>Trifolium</taxon>
    </lineage>
</organism>
<dbReference type="Proteomes" id="UP000265520">
    <property type="component" value="Unassembled WGS sequence"/>
</dbReference>